<protein>
    <recommendedName>
        <fullName evidence="1">Putative plant transposon protein domain-containing protein</fullName>
    </recommendedName>
</protein>
<feature type="domain" description="Putative plant transposon protein" evidence="1">
    <location>
        <begin position="6"/>
        <end position="105"/>
    </location>
</feature>
<name>M1DYQ9_SOLTU</name>
<reference evidence="3" key="1">
    <citation type="journal article" date="2011" name="Nature">
        <title>Genome sequence and analysis of the tuber crop potato.</title>
        <authorList>
            <consortium name="The Potato Genome Sequencing Consortium"/>
        </authorList>
    </citation>
    <scope>NUCLEOTIDE SEQUENCE [LARGE SCALE GENOMIC DNA]</scope>
    <source>
        <strain evidence="3">cv. DM1-3 516 R44</strain>
    </source>
</reference>
<dbReference type="GO" id="GO:0009523">
    <property type="term" value="C:photosystem II"/>
    <property type="evidence" value="ECO:0000318"/>
    <property type="project" value="GO_Central"/>
</dbReference>
<keyword evidence="3" id="KW-1185">Reference proteome</keyword>
<organism evidence="2 3">
    <name type="scientific">Solanum tuberosum</name>
    <name type="common">Potato</name>
    <dbReference type="NCBI Taxonomy" id="4113"/>
    <lineage>
        <taxon>Eukaryota</taxon>
        <taxon>Viridiplantae</taxon>
        <taxon>Streptophyta</taxon>
        <taxon>Embryophyta</taxon>
        <taxon>Tracheophyta</taxon>
        <taxon>Spermatophyta</taxon>
        <taxon>Magnoliopsida</taxon>
        <taxon>eudicotyledons</taxon>
        <taxon>Gunneridae</taxon>
        <taxon>Pentapetalae</taxon>
        <taxon>asterids</taxon>
        <taxon>lamiids</taxon>
        <taxon>Solanales</taxon>
        <taxon>Solanaceae</taxon>
        <taxon>Solanoideae</taxon>
        <taxon>Solaneae</taxon>
        <taxon>Solanum</taxon>
    </lineage>
</organism>
<sequence>MPTNIGDHYQYLIRTNKLDEMKEWLAPLIADEIPKWVEERVSIEKKELHITARFWFGVLSSIIMSFQNESILRLAKAAFLGCVIEETQINLGTNIASEVPRDVKKDEEVMPTASTNIWKIEVEYFKDQSERRKVASMELVNIESSPAEAPLSTPTPGPLGISISTVTPVDSPGSSAALAHSADHRAASLEASIPGMIWISLTDAMTPLNTTIIALVARIKINGHGVRAKQIADHDSEATTDEETYEGIEGAAYEDLTKTEEIMIDAAVQTFLAKSLLDIVEPVLLVVTPGTDSQIDEATY</sequence>
<proteinExistence type="predicted"/>
<dbReference type="AlphaFoldDB" id="M1DYQ9"/>
<dbReference type="InParanoid" id="M1DYQ9"/>
<dbReference type="HOGENOM" id="CLU_029307_2_3_1"/>
<dbReference type="PANTHER" id="PTHR33180:SF31">
    <property type="entry name" value="POLYPROTEIN PROTEIN"/>
    <property type="match status" value="1"/>
</dbReference>
<reference evidence="2" key="2">
    <citation type="submission" date="2015-06" db="UniProtKB">
        <authorList>
            <consortium name="EnsemblPlants"/>
        </authorList>
    </citation>
    <scope>IDENTIFICATION</scope>
    <source>
        <strain evidence="2">DM1-3 516 R44</strain>
    </source>
</reference>
<dbReference type="PANTHER" id="PTHR33180">
    <property type="entry name" value="PHOTOSYSTEM II CP43 REACTION CENTER PROTEIN"/>
    <property type="match status" value="1"/>
</dbReference>
<dbReference type="GO" id="GO:0009579">
    <property type="term" value="C:thylakoid"/>
    <property type="evidence" value="ECO:0000318"/>
    <property type="project" value="GO_Central"/>
</dbReference>
<evidence type="ECO:0000259" key="1">
    <source>
        <dbReference type="Pfam" id="PF20167"/>
    </source>
</evidence>
<evidence type="ECO:0000313" key="2">
    <source>
        <dbReference type="EnsemblPlants" id="PGSC0003DMT400096563"/>
    </source>
</evidence>
<dbReference type="InterPro" id="IPR046796">
    <property type="entry name" value="Transposase_32_dom"/>
</dbReference>
<accession>M1DYQ9</accession>
<dbReference type="EnsemblPlants" id="PGSC0003DMT400096563">
    <property type="protein sequence ID" value="PGSC0003DMT400096563"/>
    <property type="gene ID" value="PGSC0003DMG400046134"/>
</dbReference>
<dbReference type="Proteomes" id="UP000011115">
    <property type="component" value="Unassembled WGS sequence"/>
</dbReference>
<dbReference type="Gramene" id="PGSC0003DMT400096563">
    <property type="protein sequence ID" value="PGSC0003DMT400096563"/>
    <property type="gene ID" value="PGSC0003DMG400046134"/>
</dbReference>
<dbReference type="PaxDb" id="4113-PGSC0003DMT400096563"/>
<evidence type="ECO:0000313" key="3">
    <source>
        <dbReference type="Proteomes" id="UP000011115"/>
    </source>
</evidence>
<dbReference type="Pfam" id="PF20167">
    <property type="entry name" value="Transposase_32"/>
    <property type="match status" value="1"/>
</dbReference>